<name>A0A6M0QP06_9RHOB</name>
<dbReference type="AlphaFoldDB" id="A0A6M0QP06"/>
<sequence>MPVFALYDFDDLTSTALDSALGNGAQNGLYLNGATATGGQAVLDGDNDLVKIFPDPSFQMDRGTLDISFTMGEGPLCGTQTLLSRDSAGTTDGGYRIEILADGSVVISHETATGTETFGTAPGFANPGDTISLSYSWYQGGAGGILVIDNATSGASFTEAVPNTLTMDMSGAGLSQPWMIGAGQASSDPGLLNNVDQHFEGSVTLFQLSDTVDNITRDGIVRGTAGDDLIDVTYPHDNDGDFVDRDDAILPGDAPDDDRILAGDGNDTVAAGQGDDSIEGGAGDDLLNGENGEDTIYGQDGDDTITGQNGNDTIYGGNGNDSVRGGTDDDLIDTRGEGTPLPDQDYPGLYGADANPDDDRDTVRAGEGDDTILTGDDADLIEAGYGNDLIDAGFDDDFVNGNQGDDTIVGAEGNDTVDAGWGDDLVYGGYGPAVPEAVNIPDATDLRPDNGRDSIVGGLGNDTLFGMDDDDTLDGGQDNDLIYGGIDEDSIRGNVGDDRIFGDQGSDTVSGGQGNDTITGGDNADLLSGDADRDDFHVGSAAQGTGDTVHGGDGGDDFDRLILSGATPYRLRDVVEDSDGNGIDGRVEFLDGDGNVTGSLTFSNIEEIVPCFTPGTLIATPKGEVPVEHLKAGDRVITRDNGIQEIRWTGQKALGWRDLATNPHLKPVLIRQGSLGNGLPERDMMVSPNHRMLVANDRTALYFDEHEVLVSAKHLVAAAGIQSIDSIGTTYIHFMFDRHEVVLSNGAWTESFQPGDFTLKGMGNAQRAEIFELFPDLRTEAGLNDYQAARRTLKKHEARLLAK</sequence>
<evidence type="ECO:0000256" key="1">
    <source>
        <dbReference type="ARBA" id="ARBA00004613"/>
    </source>
</evidence>
<dbReference type="InterPro" id="IPR001343">
    <property type="entry name" value="Hemolysn_Ca-bd"/>
</dbReference>
<dbReference type="PRINTS" id="PR00313">
    <property type="entry name" value="CABNDNGRPT"/>
</dbReference>
<dbReference type="SUPFAM" id="SSF51294">
    <property type="entry name" value="Hedgehog/intein (Hint) domain"/>
    <property type="match status" value="1"/>
</dbReference>
<comment type="subcellular location">
    <subcellularLocation>
        <location evidence="1">Secreted</location>
    </subcellularLocation>
</comment>
<dbReference type="InterPro" id="IPR050557">
    <property type="entry name" value="RTX_toxin/Mannuronan_C5-epim"/>
</dbReference>
<feature type="region of interest" description="Disordered" evidence="3">
    <location>
        <begin position="252"/>
        <end position="371"/>
    </location>
</feature>
<dbReference type="PROSITE" id="PS50817">
    <property type="entry name" value="INTEIN_N_TER"/>
    <property type="match status" value="1"/>
</dbReference>
<gene>
    <name evidence="5" type="ORF">G4Z14_00840</name>
</gene>
<reference evidence="5 6" key="1">
    <citation type="submission" date="2020-02" db="EMBL/GenBank/DDBJ databases">
        <authorList>
            <person name="Chen W.-M."/>
        </authorList>
    </citation>
    <scope>NUCLEOTIDE SEQUENCE [LARGE SCALE GENOMIC DNA]</scope>
    <source>
        <strain evidence="5 6">KMS-5</strain>
    </source>
</reference>
<evidence type="ECO:0000256" key="2">
    <source>
        <dbReference type="ARBA" id="ARBA00022525"/>
    </source>
</evidence>
<dbReference type="GO" id="GO:0005509">
    <property type="term" value="F:calcium ion binding"/>
    <property type="evidence" value="ECO:0007669"/>
    <property type="project" value="InterPro"/>
</dbReference>
<dbReference type="Pfam" id="PF00353">
    <property type="entry name" value="HemolysinCabind"/>
    <property type="match status" value="6"/>
</dbReference>
<dbReference type="InterPro" id="IPR028992">
    <property type="entry name" value="Hedgehog/Intein_dom"/>
</dbReference>
<protein>
    <submittedName>
        <fullName evidence="5">Type I secretion protein</fullName>
    </submittedName>
</protein>
<dbReference type="GO" id="GO:0016539">
    <property type="term" value="P:intein-mediated protein splicing"/>
    <property type="evidence" value="ECO:0007669"/>
    <property type="project" value="InterPro"/>
</dbReference>
<dbReference type="Gene3D" id="2.170.16.10">
    <property type="entry name" value="Hedgehog/Intein (Hint) domain"/>
    <property type="match status" value="1"/>
</dbReference>
<keyword evidence="2" id="KW-0964">Secreted</keyword>
<comment type="caution">
    <text evidence="5">The sequence shown here is derived from an EMBL/GenBank/DDBJ whole genome shotgun (WGS) entry which is preliminary data.</text>
</comment>
<dbReference type="PANTHER" id="PTHR38340:SF1">
    <property type="entry name" value="S-LAYER PROTEIN"/>
    <property type="match status" value="1"/>
</dbReference>
<proteinExistence type="predicted"/>
<evidence type="ECO:0000313" key="5">
    <source>
        <dbReference type="EMBL" id="NEY88831.1"/>
    </source>
</evidence>
<dbReference type="InterPro" id="IPR036844">
    <property type="entry name" value="Hint_dom_sf"/>
</dbReference>
<keyword evidence="6" id="KW-1185">Reference proteome</keyword>
<dbReference type="PANTHER" id="PTHR38340">
    <property type="entry name" value="S-LAYER PROTEIN"/>
    <property type="match status" value="1"/>
</dbReference>
<evidence type="ECO:0000313" key="6">
    <source>
        <dbReference type="Proteomes" id="UP000477782"/>
    </source>
</evidence>
<feature type="domain" description="Hedgehog/Intein (Hint)" evidence="4">
    <location>
        <begin position="610"/>
        <end position="756"/>
    </location>
</feature>
<dbReference type="SUPFAM" id="SSF51120">
    <property type="entry name" value="beta-Roll"/>
    <property type="match status" value="3"/>
</dbReference>
<evidence type="ECO:0000259" key="4">
    <source>
        <dbReference type="Pfam" id="PF13403"/>
    </source>
</evidence>
<dbReference type="Gene3D" id="2.150.10.10">
    <property type="entry name" value="Serralysin-like metalloprotease, C-terminal"/>
    <property type="match status" value="5"/>
</dbReference>
<accession>A0A6M0QP06</accession>
<dbReference type="Pfam" id="PF13403">
    <property type="entry name" value="Hint_2"/>
    <property type="match status" value="1"/>
</dbReference>
<dbReference type="InterPro" id="IPR006141">
    <property type="entry name" value="Intein_N"/>
</dbReference>
<dbReference type="Proteomes" id="UP000477782">
    <property type="component" value="Unassembled WGS sequence"/>
</dbReference>
<dbReference type="EMBL" id="JAAIVJ010000001">
    <property type="protein sequence ID" value="NEY88831.1"/>
    <property type="molecule type" value="Genomic_DNA"/>
</dbReference>
<evidence type="ECO:0000256" key="3">
    <source>
        <dbReference type="SAM" id="MobiDB-lite"/>
    </source>
</evidence>
<organism evidence="5 6">
    <name type="scientific">Tabrizicola oligotrophica</name>
    <dbReference type="NCBI Taxonomy" id="2710650"/>
    <lineage>
        <taxon>Bacteria</taxon>
        <taxon>Pseudomonadati</taxon>
        <taxon>Pseudomonadota</taxon>
        <taxon>Alphaproteobacteria</taxon>
        <taxon>Rhodobacterales</taxon>
        <taxon>Paracoccaceae</taxon>
        <taxon>Tabrizicola</taxon>
    </lineage>
</organism>
<dbReference type="InterPro" id="IPR011049">
    <property type="entry name" value="Serralysin-like_metalloprot_C"/>
</dbReference>
<dbReference type="GO" id="GO:0005576">
    <property type="term" value="C:extracellular region"/>
    <property type="evidence" value="ECO:0007669"/>
    <property type="project" value="UniProtKB-SubCell"/>
</dbReference>